<dbReference type="Pfam" id="PF04748">
    <property type="entry name" value="Polysacc_deac_2"/>
    <property type="match status" value="1"/>
</dbReference>
<dbReference type="Gene3D" id="3.20.20.370">
    <property type="entry name" value="Glycoside hydrolase/deacetylase"/>
    <property type="match status" value="1"/>
</dbReference>
<protein>
    <recommendedName>
        <fullName evidence="3">Divergent polysaccharide deacetylase family protein</fullName>
    </recommendedName>
</protein>
<dbReference type="RefSeq" id="WP_109573402.1">
    <property type="nucleotide sequence ID" value="NZ_UHJL01000004.1"/>
</dbReference>
<reference evidence="1 2" key="1">
    <citation type="submission" date="2017-08" db="EMBL/GenBank/DDBJ databases">
        <authorList>
            <person name="de Groot N.N."/>
        </authorList>
    </citation>
    <scope>NUCLEOTIDE SEQUENCE [LARGE SCALE GENOMIC DNA]</scope>
    <source>
        <strain evidence="1 2">HM2</strain>
    </source>
</reference>
<sequence length="369" mass="41839">MIKLKHIVALFLALGIFAGLSVFLNNQEKAQQILEKIEETTGMREPETAPVENDTIPFEKRLQDEMKIISSSYSKRSKRTIWTLARGKTIVVYLLQAQKFIQSHGGTVLLMEELNENPNAYQSAMVDILTPKGDSLKLTFQISDNIFMNNASLMSIAFQTTNLSPEIIAKLNSFDFPFNLLIPPFGLNEDFYKSLDKIRNKEIVLWLTMESTKLNKVHNKLRPLRIHHTAEQIEETINAAKEVLPSAAGIATRYGEQAVKHKQLLQAILKPTEKRNMWFLDLSMEDRTVVPQTCKDLEITCKIAFPYNPDNSSIEDYVHQKLREAPKSGTSVMIIPLTEQNLSKIEDISKKAAKQGTTLVDLSTLFNSK</sequence>
<evidence type="ECO:0008006" key="3">
    <source>
        <dbReference type="Google" id="ProtNLM"/>
    </source>
</evidence>
<proteinExistence type="predicted"/>
<dbReference type="InterPro" id="IPR011330">
    <property type="entry name" value="Glyco_hydro/deAcase_b/a-brl"/>
</dbReference>
<dbReference type="InterPro" id="IPR006837">
    <property type="entry name" value="Divergent_DAC"/>
</dbReference>
<dbReference type="EMBL" id="UHJL01000004">
    <property type="protein sequence ID" value="SUQ25714.1"/>
    <property type="molecule type" value="Genomic_DNA"/>
</dbReference>
<name>A0A380S855_FIBSU</name>
<dbReference type="GO" id="GO:0005975">
    <property type="term" value="P:carbohydrate metabolic process"/>
    <property type="evidence" value="ECO:0007669"/>
    <property type="project" value="InterPro"/>
</dbReference>
<dbReference type="SUPFAM" id="SSF88713">
    <property type="entry name" value="Glycoside hydrolase/deacetylase"/>
    <property type="match status" value="1"/>
</dbReference>
<accession>A0A380S855</accession>
<dbReference type="Proteomes" id="UP000255423">
    <property type="component" value="Unassembled WGS sequence"/>
</dbReference>
<evidence type="ECO:0000313" key="1">
    <source>
        <dbReference type="EMBL" id="SUQ25714.1"/>
    </source>
</evidence>
<organism evidence="1 2">
    <name type="scientific">Fibrobacter succinogenes</name>
    <name type="common">Bacteroides succinogenes</name>
    <dbReference type="NCBI Taxonomy" id="833"/>
    <lineage>
        <taxon>Bacteria</taxon>
        <taxon>Pseudomonadati</taxon>
        <taxon>Fibrobacterota</taxon>
        <taxon>Fibrobacteria</taxon>
        <taxon>Fibrobacterales</taxon>
        <taxon>Fibrobacteraceae</taxon>
        <taxon>Fibrobacter</taxon>
    </lineage>
</organism>
<dbReference type="AlphaFoldDB" id="A0A380S855"/>
<dbReference type="PANTHER" id="PTHR30105">
    <property type="entry name" value="UNCHARACTERIZED YIBQ-RELATED"/>
    <property type="match status" value="1"/>
</dbReference>
<dbReference type="PANTHER" id="PTHR30105:SF2">
    <property type="entry name" value="DIVERGENT POLYSACCHARIDE DEACETYLASE SUPERFAMILY"/>
    <property type="match status" value="1"/>
</dbReference>
<gene>
    <name evidence="1" type="ORF">SAMN05661053_2506</name>
</gene>
<evidence type="ECO:0000313" key="2">
    <source>
        <dbReference type="Proteomes" id="UP000255423"/>
    </source>
</evidence>